<gene>
    <name evidence="2" type="ORF">ACFPTN_06080</name>
</gene>
<keyword evidence="3" id="KW-1185">Reference proteome</keyword>
<dbReference type="Proteomes" id="UP001595974">
    <property type="component" value="Unassembled WGS sequence"/>
</dbReference>
<evidence type="ECO:0000313" key="2">
    <source>
        <dbReference type="EMBL" id="MFC5768935.1"/>
    </source>
</evidence>
<sequence length="279" mass="29454">MIVTSLLESFPQLDGQDMPSAVLGLALALGLDPTADLRPARIGVRDIAASLREGHAMFRATAALSVACAAVFAAIGAALFVTLELLSIAPLSLSVAGGFVLLGPALLAGFFAVADCREGGRKPGAAEVWHGFRSMPRGGWVVSFVCALLLLIWLTDAGTLYGFMVGQTPQGFQQLARADGSVTSFVGFSSLMGAGLAFILFCVSAFSIPLIHDRRANLVSGVVASVRAVFGRFPAMMCWALLLAVVMLLSAWLLPLLLYTLPMMAYTSRALYRRVFPPA</sequence>
<evidence type="ECO:0000256" key="1">
    <source>
        <dbReference type="SAM" id="Phobius"/>
    </source>
</evidence>
<evidence type="ECO:0000313" key="3">
    <source>
        <dbReference type="Proteomes" id="UP001595974"/>
    </source>
</evidence>
<feature type="transmembrane region" description="Helical" evidence="1">
    <location>
        <begin position="140"/>
        <end position="164"/>
    </location>
</feature>
<protein>
    <submittedName>
        <fullName evidence="2">DUF2189 domain-containing protein</fullName>
    </submittedName>
</protein>
<name>A0ABW1AP11_9RHOO</name>
<feature type="transmembrane region" description="Helical" evidence="1">
    <location>
        <begin position="60"/>
        <end position="81"/>
    </location>
</feature>
<organism evidence="2 3">
    <name type="scientific">Thauera sinica</name>
    <dbReference type="NCBI Taxonomy" id="2665146"/>
    <lineage>
        <taxon>Bacteria</taxon>
        <taxon>Pseudomonadati</taxon>
        <taxon>Pseudomonadota</taxon>
        <taxon>Betaproteobacteria</taxon>
        <taxon>Rhodocyclales</taxon>
        <taxon>Zoogloeaceae</taxon>
        <taxon>Thauera</taxon>
    </lineage>
</organism>
<dbReference type="Pfam" id="PF09955">
    <property type="entry name" value="DUF2189"/>
    <property type="match status" value="1"/>
</dbReference>
<proteinExistence type="predicted"/>
<feature type="transmembrane region" description="Helical" evidence="1">
    <location>
        <begin position="184"/>
        <end position="208"/>
    </location>
</feature>
<keyword evidence="1" id="KW-1133">Transmembrane helix</keyword>
<feature type="transmembrane region" description="Helical" evidence="1">
    <location>
        <begin position="239"/>
        <end position="261"/>
    </location>
</feature>
<dbReference type="InterPro" id="IPR018692">
    <property type="entry name" value="DUF2189"/>
</dbReference>
<accession>A0ABW1AP11</accession>
<keyword evidence="1" id="KW-0472">Membrane</keyword>
<keyword evidence="1" id="KW-0812">Transmembrane</keyword>
<feature type="transmembrane region" description="Helical" evidence="1">
    <location>
        <begin position="93"/>
        <end position="114"/>
    </location>
</feature>
<dbReference type="RefSeq" id="WP_232516564.1">
    <property type="nucleotide sequence ID" value="NZ_JBHSOG010000023.1"/>
</dbReference>
<dbReference type="EMBL" id="JBHSOG010000023">
    <property type="protein sequence ID" value="MFC5768935.1"/>
    <property type="molecule type" value="Genomic_DNA"/>
</dbReference>
<reference evidence="3" key="1">
    <citation type="journal article" date="2019" name="Int. J. Syst. Evol. Microbiol.">
        <title>The Global Catalogue of Microorganisms (GCM) 10K type strain sequencing project: providing services to taxonomists for standard genome sequencing and annotation.</title>
        <authorList>
            <consortium name="The Broad Institute Genomics Platform"/>
            <consortium name="The Broad Institute Genome Sequencing Center for Infectious Disease"/>
            <person name="Wu L."/>
            <person name="Ma J."/>
        </authorList>
    </citation>
    <scope>NUCLEOTIDE SEQUENCE [LARGE SCALE GENOMIC DNA]</scope>
    <source>
        <strain evidence="3">SHR3</strain>
    </source>
</reference>
<comment type="caution">
    <text evidence="2">The sequence shown here is derived from an EMBL/GenBank/DDBJ whole genome shotgun (WGS) entry which is preliminary data.</text>
</comment>